<evidence type="ECO:0000256" key="4">
    <source>
        <dbReference type="ARBA" id="ARBA00022676"/>
    </source>
</evidence>
<dbReference type="Proteomes" id="UP001497497">
    <property type="component" value="Unassembled WGS sequence"/>
</dbReference>
<dbReference type="InterPro" id="IPR029044">
    <property type="entry name" value="Nucleotide-diphossugar_trans"/>
</dbReference>
<feature type="transmembrane region" description="Helical" evidence="13">
    <location>
        <begin position="838"/>
        <end position="860"/>
    </location>
</feature>
<name>A0AAV2HAJ6_LYMST</name>
<evidence type="ECO:0000256" key="12">
    <source>
        <dbReference type="ARBA" id="ARBA00048014"/>
    </source>
</evidence>
<evidence type="ECO:0000256" key="10">
    <source>
        <dbReference type="ARBA" id="ARBA00023180"/>
    </source>
</evidence>
<keyword evidence="4" id="KW-0328">Glycosyltransferase</keyword>
<evidence type="ECO:0000256" key="1">
    <source>
        <dbReference type="ARBA" id="ARBA00004651"/>
    </source>
</evidence>
<comment type="catalytic activity">
    <reaction evidence="12">
        <text>[(1-&gt;4)-N-acetyl-beta-D-glucosaminyl](n) + UDP-N-acetyl-alpha-D-glucosamine = [(1-&gt;4)-N-acetyl-beta-D-glucosaminyl](n+1) + UDP + H(+)</text>
        <dbReference type="Rhea" id="RHEA:16637"/>
        <dbReference type="Rhea" id="RHEA-COMP:9593"/>
        <dbReference type="Rhea" id="RHEA-COMP:9595"/>
        <dbReference type="ChEBI" id="CHEBI:15378"/>
        <dbReference type="ChEBI" id="CHEBI:17029"/>
        <dbReference type="ChEBI" id="CHEBI:57705"/>
        <dbReference type="ChEBI" id="CHEBI:58223"/>
        <dbReference type="EC" id="2.4.1.16"/>
    </reaction>
</comment>
<dbReference type="GO" id="GO:0005886">
    <property type="term" value="C:plasma membrane"/>
    <property type="evidence" value="ECO:0007669"/>
    <property type="project" value="UniProtKB-SubCell"/>
</dbReference>
<feature type="transmembrane region" description="Helical" evidence="13">
    <location>
        <begin position="91"/>
        <end position="113"/>
    </location>
</feature>
<dbReference type="PANTHER" id="PTHR22914:SF41">
    <property type="entry name" value="CHITIN SYNTHASE 7"/>
    <property type="match status" value="1"/>
</dbReference>
<comment type="subcellular location">
    <subcellularLocation>
        <location evidence="1">Cell membrane</location>
        <topology evidence="1">Multi-pass membrane protein</topology>
    </subcellularLocation>
</comment>
<evidence type="ECO:0000313" key="15">
    <source>
        <dbReference type="Proteomes" id="UP001497497"/>
    </source>
</evidence>
<reference evidence="14 15" key="1">
    <citation type="submission" date="2024-04" db="EMBL/GenBank/DDBJ databases">
        <authorList>
            <consortium name="Genoscope - CEA"/>
            <person name="William W."/>
        </authorList>
    </citation>
    <scope>NUCLEOTIDE SEQUENCE [LARGE SCALE GENOMIC DNA]</scope>
</reference>
<dbReference type="FunFam" id="3.90.550.10:FF:000139">
    <property type="entry name" value="Chitin synthase 8"/>
    <property type="match status" value="1"/>
</dbReference>
<feature type="transmembrane region" description="Helical" evidence="13">
    <location>
        <begin position="806"/>
        <end position="832"/>
    </location>
</feature>
<evidence type="ECO:0000256" key="2">
    <source>
        <dbReference type="ARBA" id="ARBA00012543"/>
    </source>
</evidence>
<keyword evidence="8" id="KW-0175">Coiled coil</keyword>
<evidence type="ECO:0000256" key="11">
    <source>
        <dbReference type="ARBA" id="ARBA00046329"/>
    </source>
</evidence>
<comment type="similarity">
    <text evidence="11">Belongs to the chitin synthase family. Class IV subfamily.</text>
</comment>
<feature type="transmembrane region" description="Helical" evidence="13">
    <location>
        <begin position="344"/>
        <end position="365"/>
    </location>
</feature>
<feature type="transmembrane region" description="Helical" evidence="13">
    <location>
        <begin position="37"/>
        <end position="57"/>
    </location>
</feature>
<dbReference type="Pfam" id="PF03142">
    <property type="entry name" value="Chitin_synth_2"/>
    <property type="match status" value="1"/>
</dbReference>
<feature type="transmembrane region" description="Helical" evidence="13">
    <location>
        <begin position="412"/>
        <end position="435"/>
    </location>
</feature>
<dbReference type="Gene3D" id="3.90.550.10">
    <property type="entry name" value="Spore Coat Polysaccharide Biosynthesis Protein SpsA, Chain A"/>
    <property type="match status" value="1"/>
</dbReference>
<sequence length="898" mass="100294">MAQSRVEGLTVDGQWKVDREIGEKLTRESGPSCIVPLAKWAVTLLTSILITCIFVATKLSFLSLSQLLEAKKPQHDVFDHNQWTHYTGQFIIVYLVIAIPYFLIFLRACWNGLTAKTVRWPKKTAILSCLVCGVLEPLGLVLLGLKVLPKLSPALGALTISSFFFVSVLGGTIESFVHGLRIKWRIANIVGSSLVLGGLVLTSYLITESGEITVDLWHVVVCIASLNVAWLPWLQKSMVMPRCDNSGGPTHDPAAPNSVAAPPPVAMQRFPGEGSPASLTLCDISTTWKSAFVLYGTKSISTFLFSFLFFYIDGEYPIDFTQDMNSVFTSAWDLASSVDNWQTWAGFGVSLIGGLVGYVLVAIACHTNMQRGCLGVPLLLSLPLTILIICVDEFCRDFLGYREFCARRDEELYLIILATAAFTLGQGLSTGRYAFRKEKIFLLKERELFWIPGYNGAALDVWLLLNRKQSIQAGRVTRWPGFRSVKTRVYICTTMYREDEGEMKQLLESLAKVNVAQQEGETFFESHILFDGGVHNGKLSEFALNLVSLLEETLEVKPGNCTKVATPYGMRLSWGLPISTARTKEQMTFNIHLKDNNLVKNKKRWSQVMYMSYVLDFLKDSARPGEETYILTTDADVKFTPDSVKALLDLMSRDSSIGAVCARTHPMGSGPLVWYQVFEYAVGHWFQKAAEHVLGSVLCAPGCFSVYRCRALKDILPKYCKKVETAFDFLTKDMGEDRWLCTLMVQSGWRIEYCAASENSTNCPSEFDEFYKQRRRWVASTLANMMLIIKEWEYIALFNRRLTPVFLLYQGLLLFSTLISPSTLILVVAGGLEFAWDFNATAGLILQVIMCVGYAIVCLTTRGDTQLLVAKLYTFVYAVIMCAVAVGTAEQIVIDLSV</sequence>
<feature type="non-terminal residue" evidence="14">
    <location>
        <position position="898"/>
    </location>
</feature>
<dbReference type="GO" id="GO:0006031">
    <property type="term" value="P:chitin biosynthetic process"/>
    <property type="evidence" value="ECO:0007669"/>
    <property type="project" value="TreeGrafter"/>
</dbReference>
<keyword evidence="3" id="KW-1003">Cell membrane</keyword>
<accession>A0AAV2HAJ6</accession>
<dbReference type="SUPFAM" id="SSF53448">
    <property type="entry name" value="Nucleotide-diphospho-sugar transferases"/>
    <property type="match status" value="1"/>
</dbReference>
<evidence type="ECO:0000256" key="7">
    <source>
        <dbReference type="ARBA" id="ARBA00022989"/>
    </source>
</evidence>
<keyword evidence="5" id="KW-0808">Transferase</keyword>
<evidence type="ECO:0000256" key="6">
    <source>
        <dbReference type="ARBA" id="ARBA00022692"/>
    </source>
</evidence>
<feature type="transmembrane region" description="Helical" evidence="13">
    <location>
        <begin position="216"/>
        <end position="234"/>
    </location>
</feature>
<feature type="transmembrane region" description="Helical" evidence="13">
    <location>
        <begin position="872"/>
        <end position="894"/>
    </location>
</feature>
<dbReference type="CDD" id="cd04190">
    <property type="entry name" value="Chitin_synth_C"/>
    <property type="match status" value="1"/>
</dbReference>
<dbReference type="EMBL" id="CAXITT010000070">
    <property type="protein sequence ID" value="CAL1530473.1"/>
    <property type="molecule type" value="Genomic_DNA"/>
</dbReference>
<keyword evidence="7 13" id="KW-1133">Transmembrane helix</keyword>
<gene>
    <name evidence="14" type="ORF">GSLYS_00004598001</name>
</gene>
<feature type="transmembrane region" description="Helical" evidence="13">
    <location>
        <begin position="151"/>
        <end position="173"/>
    </location>
</feature>
<evidence type="ECO:0000256" key="5">
    <source>
        <dbReference type="ARBA" id="ARBA00022679"/>
    </source>
</evidence>
<feature type="transmembrane region" description="Helical" evidence="13">
    <location>
        <begin position="372"/>
        <end position="392"/>
    </location>
</feature>
<comment type="caution">
    <text evidence="14">The sequence shown here is derived from an EMBL/GenBank/DDBJ whole genome shotgun (WGS) entry which is preliminary data.</text>
</comment>
<evidence type="ECO:0000256" key="8">
    <source>
        <dbReference type="ARBA" id="ARBA00023054"/>
    </source>
</evidence>
<keyword evidence="10" id="KW-0325">Glycoprotein</keyword>
<feature type="transmembrane region" description="Helical" evidence="13">
    <location>
        <begin position="125"/>
        <end position="145"/>
    </location>
</feature>
<evidence type="ECO:0000256" key="9">
    <source>
        <dbReference type="ARBA" id="ARBA00023136"/>
    </source>
</evidence>
<evidence type="ECO:0000256" key="3">
    <source>
        <dbReference type="ARBA" id="ARBA00022475"/>
    </source>
</evidence>
<keyword evidence="9 13" id="KW-0472">Membrane</keyword>
<evidence type="ECO:0000256" key="13">
    <source>
        <dbReference type="SAM" id="Phobius"/>
    </source>
</evidence>
<proteinExistence type="inferred from homology"/>
<feature type="transmembrane region" description="Helical" evidence="13">
    <location>
        <begin position="185"/>
        <end position="204"/>
    </location>
</feature>
<feature type="transmembrane region" description="Helical" evidence="13">
    <location>
        <begin position="292"/>
        <end position="312"/>
    </location>
</feature>
<dbReference type="GO" id="GO:0004100">
    <property type="term" value="F:chitin synthase activity"/>
    <property type="evidence" value="ECO:0007669"/>
    <property type="project" value="UniProtKB-EC"/>
</dbReference>
<evidence type="ECO:0000313" key="14">
    <source>
        <dbReference type="EMBL" id="CAL1530473.1"/>
    </source>
</evidence>
<protein>
    <recommendedName>
        <fullName evidence="2">chitin synthase</fullName>
        <ecNumber evidence="2">2.4.1.16</ecNumber>
    </recommendedName>
</protein>
<dbReference type="AlphaFoldDB" id="A0AAV2HAJ6"/>
<dbReference type="PANTHER" id="PTHR22914">
    <property type="entry name" value="CHITIN SYNTHASE"/>
    <property type="match status" value="1"/>
</dbReference>
<keyword evidence="15" id="KW-1185">Reference proteome</keyword>
<dbReference type="InterPro" id="IPR004835">
    <property type="entry name" value="Chitin_synth"/>
</dbReference>
<organism evidence="14 15">
    <name type="scientific">Lymnaea stagnalis</name>
    <name type="common">Great pond snail</name>
    <name type="synonym">Helix stagnalis</name>
    <dbReference type="NCBI Taxonomy" id="6523"/>
    <lineage>
        <taxon>Eukaryota</taxon>
        <taxon>Metazoa</taxon>
        <taxon>Spiralia</taxon>
        <taxon>Lophotrochozoa</taxon>
        <taxon>Mollusca</taxon>
        <taxon>Gastropoda</taxon>
        <taxon>Heterobranchia</taxon>
        <taxon>Euthyneura</taxon>
        <taxon>Panpulmonata</taxon>
        <taxon>Hygrophila</taxon>
        <taxon>Lymnaeoidea</taxon>
        <taxon>Lymnaeidae</taxon>
        <taxon>Lymnaea</taxon>
    </lineage>
</organism>
<keyword evidence="6 13" id="KW-0812">Transmembrane</keyword>
<dbReference type="EC" id="2.4.1.16" evidence="2"/>